<dbReference type="Gene3D" id="1.10.510.10">
    <property type="entry name" value="Transferase(Phosphotransferase) domain 1"/>
    <property type="match status" value="1"/>
</dbReference>
<feature type="region of interest" description="Disordered" evidence="4">
    <location>
        <begin position="336"/>
        <end position="382"/>
    </location>
</feature>
<evidence type="ECO:0000313" key="6">
    <source>
        <dbReference type="EMBL" id="KAL0581922.1"/>
    </source>
</evidence>
<accession>A0ABR3G255</accession>
<keyword evidence="3" id="KW-0175">Coiled coil</keyword>
<dbReference type="InterPro" id="IPR011009">
    <property type="entry name" value="Kinase-like_dom_sf"/>
</dbReference>
<dbReference type="PROSITE" id="PS00108">
    <property type="entry name" value="PROTEIN_KINASE_ST"/>
    <property type="match status" value="1"/>
</dbReference>
<proteinExistence type="inferred from homology"/>
<dbReference type="Proteomes" id="UP001465976">
    <property type="component" value="Unassembled WGS sequence"/>
</dbReference>
<feature type="coiled-coil region" evidence="3">
    <location>
        <begin position="1069"/>
        <end position="1106"/>
    </location>
</feature>
<dbReference type="CDD" id="cd23165">
    <property type="entry name" value="Prefoldin_4"/>
    <property type="match status" value="1"/>
</dbReference>
<dbReference type="SUPFAM" id="SSF56112">
    <property type="entry name" value="Protein kinase-like (PK-like)"/>
    <property type="match status" value="1"/>
</dbReference>
<dbReference type="PANTHER" id="PTHR21100">
    <property type="entry name" value="PREFOLDIN SUBUNIT 4"/>
    <property type="match status" value="1"/>
</dbReference>
<evidence type="ECO:0000259" key="5">
    <source>
        <dbReference type="PROSITE" id="PS50011"/>
    </source>
</evidence>
<dbReference type="InterPro" id="IPR016661">
    <property type="entry name" value="PFDN4"/>
</dbReference>
<evidence type="ECO:0000256" key="1">
    <source>
        <dbReference type="ARBA" id="ARBA00008045"/>
    </source>
</evidence>
<dbReference type="InterPro" id="IPR008271">
    <property type="entry name" value="Ser/Thr_kinase_AS"/>
</dbReference>
<name>A0ABR3G255_9AGAR</name>
<reference evidence="6 7" key="1">
    <citation type="submission" date="2024-02" db="EMBL/GenBank/DDBJ databases">
        <title>A draft genome for the cacao thread blight pathogen Marasmius crinis-equi.</title>
        <authorList>
            <person name="Cohen S.P."/>
            <person name="Baruah I.K."/>
            <person name="Amoako-Attah I."/>
            <person name="Bukari Y."/>
            <person name="Meinhardt L.W."/>
            <person name="Bailey B.A."/>
        </authorList>
    </citation>
    <scope>NUCLEOTIDE SEQUENCE [LARGE SCALE GENOMIC DNA]</scope>
    <source>
        <strain evidence="6 7">GH-76</strain>
    </source>
</reference>
<comment type="caution">
    <text evidence="6">The sequence shown here is derived from an EMBL/GenBank/DDBJ whole genome shotgun (WGS) entry which is preliminary data.</text>
</comment>
<dbReference type="Gene3D" id="1.10.287.370">
    <property type="match status" value="1"/>
</dbReference>
<dbReference type="Pfam" id="PF00069">
    <property type="entry name" value="Pkinase"/>
    <property type="match status" value="1"/>
</dbReference>
<dbReference type="InterPro" id="IPR002777">
    <property type="entry name" value="PFD_beta-like"/>
</dbReference>
<evidence type="ECO:0000256" key="3">
    <source>
        <dbReference type="SAM" id="Coils"/>
    </source>
</evidence>
<dbReference type="Pfam" id="PF01920">
    <property type="entry name" value="Prefoldin_2"/>
    <property type="match status" value="1"/>
</dbReference>
<dbReference type="InterPro" id="IPR000719">
    <property type="entry name" value="Prot_kinase_dom"/>
</dbReference>
<dbReference type="SMART" id="SM00220">
    <property type="entry name" value="S_TKc"/>
    <property type="match status" value="1"/>
</dbReference>
<comment type="similarity">
    <text evidence="1">Belongs to the prefoldin subunit beta family.</text>
</comment>
<dbReference type="SUPFAM" id="SSF46579">
    <property type="entry name" value="Prefoldin"/>
    <property type="match status" value="1"/>
</dbReference>
<evidence type="ECO:0000256" key="2">
    <source>
        <dbReference type="ARBA" id="ARBA00023186"/>
    </source>
</evidence>
<gene>
    <name evidence="6" type="ORF">V5O48_000152</name>
</gene>
<evidence type="ECO:0000256" key="4">
    <source>
        <dbReference type="SAM" id="MobiDB-lite"/>
    </source>
</evidence>
<dbReference type="PROSITE" id="PS50011">
    <property type="entry name" value="PROTEIN_KINASE_DOM"/>
    <property type="match status" value="1"/>
</dbReference>
<keyword evidence="2" id="KW-0143">Chaperone</keyword>
<organism evidence="6 7">
    <name type="scientific">Marasmius crinis-equi</name>
    <dbReference type="NCBI Taxonomy" id="585013"/>
    <lineage>
        <taxon>Eukaryota</taxon>
        <taxon>Fungi</taxon>
        <taxon>Dikarya</taxon>
        <taxon>Basidiomycota</taxon>
        <taxon>Agaricomycotina</taxon>
        <taxon>Agaricomycetes</taxon>
        <taxon>Agaricomycetidae</taxon>
        <taxon>Agaricales</taxon>
        <taxon>Marasmiineae</taxon>
        <taxon>Marasmiaceae</taxon>
        <taxon>Marasmius</taxon>
    </lineage>
</organism>
<feature type="region of interest" description="Disordered" evidence="4">
    <location>
        <begin position="387"/>
        <end position="406"/>
    </location>
</feature>
<dbReference type="EMBL" id="JBAHYK010000002">
    <property type="protein sequence ID" value="KAL0581922.1"/>
    <property type="molecule type" value="Genomic_DNA"/>
</dbReference>
<keyword evidence="7" id="KW-1185">Reference proteome</keyword>
<protein>
    <recommendedName>
        <fullName evidence="5">Protein kinase domain-containing protein</fullName>
    </recommendedName>
</protein>
<dbReference type="InterPro" id="IPR009053">
    <property type="entry name" value="Prefoldin"/>
</dbReference>
<feature type="domain" description="Protein kinase" evidence="5">
    <location>
        <begin position="400"/>
        <end position="769"/>
    </location>
</feature>
<sequence length="1173" mass="130804">MDLQDLKNALTIRVQTFSEKAIGIQDLASNGIRPLVLKQLRPRQDEELRQDEAEKNVVLEQLDIKSKVDIPSLKTLQAISALEGRPQHWNDYQCRNAISCVEWIQTSAAYPHLVTVDYQVTSVEDLRPIVSPRVLRLFVHAVEEEEWILWPTEASVHQILNGLVAEHTVNISTLLKKSSSNITFKVVTPLDGQDTRHYTPLPDAQLRVNMGNGTLPIAWFEMDPGAKGADRRKMLLALHSEARSFRLVPQRTESVLLVGVYMNFDRSLRMSSEITIFRIPPSSDDGPGATDFINVMSKVLRHIGNCFEKDSATFLTLHTGIADVKEVIRAETSGALTQTDKSSKKRYGDLEDEGNNGTDDAKRPSGGGLKRRRPDSDGDARENGRLRCQLWMPPSPSSASAPASELGEEDETIYYLRSNSLDSELQEMISCLVRPKYRGILDLRHFDDVEPFALAKFASSKEVDHTVSLQTVPGTVRVLSYHPVNRKDLNLLITHYAGPGLHWYCDTYKHLSSKVALPVQVAHDLVATVQAVHDAGIVHLDIKSANICVPDRDLSGSKAVLIDFGSSRRLPGLPVCYPFGTVGWLAPEVERQEEAVDLVLVDVWAVGKVLLYMCDCLPKEADGFLLLTEVGKDMSAPEPTQRMSLATAAERLQASAAVHPQQWGHRHAQSTMYPNALEVGGKKQNADFYHYSQPINFETEIKASRQLFPPDHPASRAPDLEALLGALVVANEWGVEEIASDIVEQAADKFTSPFDKLVMGKRHDVLPWFRSGLEELVTSDEEISIEDANEIGLIVTIRIYHARARCTRRFRTSGKEGAIPVSLVLEVVEEMLRDMAVDGSLWKADLTDAGGEGPGGSSDISLESGSDTAADEIFDSIRESSSPEAGLVSASQYFPSSQNPDKNFIRALVGGVLASDARHGKRLLEMAPKLCRKKDKTCGPDIRCRKCCLHYLRMYQPLPENWRAKTTLGQAFLDHICEIGSGNGMTVAIVLKDVDSCKKAQCGPRRRRLKAKDKKCKIWHTTLTMSSVRMVRKHFSAKLIEAKALQLDRDQEDDGTEVTWEDQQRINTFSKLNSRLRNINEKLEQLKQEKEALDDLSTELELADEDELVLYKIGEAFLHMTHPKALKRLEKDQSGISSRVSTLSDQAEECEKEMKNLKVALYAKFGNAINLDD</sequence>
<evidence type="ECO:0000313" key="7">
    <source>
        <dbReference type="Proteomes" id="UP001465976"/>
    </source>
</evidence>
<dbReference type="PANTHER" id="PTHR21100:SF9">
    <property type="entry name" value="PREFOLDIN SUBUNIT 4"/>
    <property type="match status" value="1"/>
</dbReference>